<protein>
    <recommendedName>
        <fullName evidence="4">CxC1-like cysteine cluster associated with KDZ transposases domain-containing protein</fullName>
    </recommendedName>
</protein>
<evidence type="ECO:0000313" key="3">
    <source>
        <dbReference type="Proteomes" id="UP001164743"/>
    </source>
</evidence>
<dbReference type="Proteomes" id="UP001164743">
    <property type="component" value="Chromosome 10A"/>
</dbReference>
<evidence type="ECO:0000256" key="1">
    <source>
        <dbReference type="SAM" id="MobiDB-lite"/>
    </source>
</evidence>
<reference evidence="2" key="1">
    <citation type="submission" date="2022-10" db="EMBL/GenBank/DDBJ databases">
        <title>Puccinia triticina Genome sequencing and assembly.</title>
        <authorList>
            <person name="Li C."/>
        </authorList>
    </citation>
    <scope>NUCLEOTIDE SEQUENCE</scope>
    <source>
        <strain evidence="2">Pt15</strain>
    </source>
</reference>
<proteinExistence type="predicted"/>
<feature type="compositionally biased region" description="Basic residues" evidence="1">
    <location>
        <begin position="21"/>
        <end position="32"/>
    </location>
</feature>
<feature type="compositionally biased region" description="Polar residues" evidence="1">
    <location>
        <begin position="9"/>
        <end position="19"/>
    </location>
</feature>
<keyword evidence="3" id="KW-1185">Reference proteome</keyword>
<dbReference type="PANTHER" id="PTHR33096:SF1">
    <property type="entry name" value="CXC1-LIKE CYSTEINE CLUSTER ASSOCIATED WITH KDZ TRANSPOSASES DOMAIN-CONTAINING PROTEIN"/>
    <property type="match status" value="1"/>
</dbReference>
<organism evidence="2 3">
    <name type="scientific">Puccinia triticina</name>
    <dbReference type="NCBI Taxonomy" id="208348"/>
    <lineage>
        <taxon>Eukaryota</taxon>
        <taxon>Fungi</taxon>
        <taxon>Dikarya</taxon>
        <taxon>Basidiomycota</taxon>
        <taxon>Pucciniomycotina</taxon>
        <taxon>Pucciniomycetes</taxon>
        <taxon>Pucciniales</taxon>
        <taxon>Pucciniaceae</taxon>
        <taxon>Puccinia</taxon>
    </lineage>
</organism>
<evidence type="ECO:0008006" key="4">
    <source>
        <dbReference type="Google" id="ProtNLM"/>
    </source>
</evidence>
<dbReference type="PANTHER" id="PTHR33096">
    <property type="entry name" value="CXC2 DOMAIN-CONTAINING PROTEIN"/>
    <property type="match status" value="1"/>
</dbReference>
<accession>A0ABY7CTY2</accession>
<evidence type="ECO:0000313" key="2">
    <source>
        <dbReference type="EMBL" id="WAQ88714.1"/>
    </source>
</evidence>
<gene>
    <name evidence="2" type="ORF">PtA15_10A133</name>
</gene>
<dbReference type="GeneID" id="77801174"/>
<sequence>MARRRRNDPTSYSNTVDHTGTSRRRRARRRRSRESSLERVEREAYLTEVSVAQQLGFIDRPTAQQPDERPLENQDTLFEPQIGSYADHEIDKNPEILPSAAHAAYFRSRRYAEDCERISQQWSEIEEKTAAAFTECQETYHNWTTLPNSYDLPPGTCSCAATNTRKLDLIDITIQDDGLNSSASDRWASKCPRCFGPKEGEIKAHPHEPDMIVALDGNFQQRHYAYASKDNPAEHQYPDSFIRPSQIAADAVLFTATNSAAAGIDLHATPNQHTPGQNYTNQFLEEQWQLEKSYHLNTDTTERHEVELGRLLCLEEELNLAWNTLRMTPEQVLVQTNTLVRVLRLLEEQRSVVGTAGVADDLLAEQRDEMKKIWYLKTELRKSFLALVEEKQPLLRVCRAGESSTLGTRGQQKLQDALRKRAGKLRTVLESYNSHVSLRVLKPKQATRFLYRIGTLRLNKLNPQWRKGVFRKFLATLTKPTFNYLQVAKYPTRNNRLADRNRTEPMSYSM</sequence>
<dbReference type="RefSeq" id="XP_053024269.1">
    <property type="nucleotide sequence ID" value="XM_053160279.1"/>
</dbReference>
<dbReference type="EMBL" id="CP110430">
    <property type="protein sequence ID" value="WAQ88714.1"/>
    <property type="molecule type" value="Genomic_DNA"/>
</dbReference>
<feature type="region of interest" description="Disordered" evidence="1">
    <location>
        <begin position="1"/>
        <end position="38"/>
    </location>
</feature>
<name>A0ABY7CTY2_9BASI</name>